<evidence type="ECO:0000313" key="6">
    <source>
        <dbReference type="Proteomes" id="UP000245125"/>
    </source>
</evidence>
<feature type="transmembrane region" description="Helical" evidence="4">
    <location>
        <begin position="265"/>
        <end position="285"/>
    </location>
</feature>
<dbReference type="Pfam" id="PF13181">
    <property type="entry name" value="TPR_8"/>
    <property type="match status" value="3"/>
</dbReference>
<dbReference type="InterPro" id="IPR011990">
    <property type="entry name" value="TPR-like_helical_dom_sf"/>
</dbReference>
<dbReference type="Proteomes" id="UP000245125">
    <property type="component" value="Unassembled WGS sequence"/>
</dbReference>
<dbReference type="OrthoDB" id="9815040at2"/>
<reference evidence="6" key="1">
    <citation type="submission" date="2018-03" db="EMBL/GenBank/DDBJ databases">
        <authorList>
            <person name="Zecchin S."/>
        </authorList>
    </citation>
    <scope>NUCLEOTIDE SEQUENCE [LARGE SCALE GENOMIC DNA]</scope>
</reference>
<dbReference type="PANTHER" id="PTHR44227">
    <property type="match status" value="1"/>
</dbReference>
<dbReference type="InterPro" id="IPR019734">
    <property type="entry name" value="TPR_rpt"/>
</dbReference>
<dbReference type="InterPro" id="IPR052346">
    <property type="entry name" value="O-mannosyl-transferase_TMTC"/>
</dbReference>
<dbReference type="SUPFAM" id="SSF81901">
    <property type="entry name" value="HCP-like"/>
    <property type="match status" value="1"/>
</dbReference>
<dbReference type="EMBL" id="OUUY01000072">
    <property type="protein sequence ID" value="SPQ00556.1"/>
    <property type="molecule type" value="Genomic_DNA"/>
</dbReference>
<name>A0A2U3QGK8_9BACT</name>
<feature type="repeat" description="TPR" evidence="3">
    <location>
        <begin position="535"/>
        <end position="568"/>
    </location>
</feature>
<feature type="repeat" description="TPR" evidence="3">
    <location>
        <begin position="637"/>
        <end position="670"/>
    </location>
</feature>
<dbReference type="PROSITE" id="PS50293">
    <property type="entry name" value="TPR_REGION"/>
    <property type="match status" value="3"/>
</dbReference>
<gene>
    <name evidence="5" type="ORF">NBG4_270019</name>
</gene>
<feature type="transmembrane region" description="Helical" evidence="4">
    <location>
        <begin position="398"/>
        <end position="417"/>
    </location>
</feature>
<evidence type="ECO:0000256" key="1">
    <source>
        <dbReference type="ARBA" id="ARBA00022737"/>
    </source>
</evidence>
<keyword evidence="6" id="KW-1185">Reference proteome</keyword>
<dbReference type="Pfam" id="PF13414">
    <property type="entry name" value="TPR_11"/>
    <property type="match status" value="1"/>
</dbReference>
<accession>A0A2U3QGK8</accession>
<organism evidence="5 6">
    <name type="scientific">Candidatus Sulfobium mesophilum</name>
    <dbReference type="NCBI Taxonomy" id="2016548"/>
    <lineage>
        <taxon>Bacteria</taxon>
        <taxon>Pseudomonadati</taxon>
        <taxon>Nitrospirota</taxon>
        <taxon>Nitrospiria</taxon>
        <taxon>Nitrospirales</taxon>
        <taxon>Nitrospiraceae</taxon>
        <taxon>Candidatus Sulfobium</taxon>
    </lineage>
</organism>
<keyword evidence="2 3" id="KW-0802">TPR repeat</keyword>
<keyword evidence="4" id="KW-0472">Membrane</keyword>
<dbReference type="PROSITE" id="PS50005">
    <property type="entry name" value="TPR"/>
    <property type="match status" value="6"/>
</dbReference>
<dbReference type="GO" id="GO:0035269">
    <property type="term" value="P:protein O-linked glycosylation via mannose"/>
    <property type="evidence" value="ECO:0007669"/>
    <property type="project" value="TreeGrafter"/>
</dbReference>
<evidence type="ECO:0000256" key="2">
    <source>
        <dbReference type="ARBA" id="ARBA00022803"/>
    </source>
</evidence>
<feature type="transmembrane region" description="Helical" evidence="4">
    <location>
        <begin position="347"/>
        <end position="367"/>
    </location>
</feature>
<feature type="transmembrane region" description="Helical" evidence="4">
    <location>
        <begin position="88"/>
        <end position="111"/>
    </location>
</feature>
<feature type="transmembrane region" description="Helical" evidence="4">
    <location>
        <begin position="168"/>
        <end position="189"/>
    </location>
</feature>
<evidence type="ECO:0000313" key="5">
    <source>
        <dbReference type="EMBL" id="SPQ00556.1"/>
    </source>
</evidence>
<feature type="repeat" description="TPR" evidence="3">
    <location>
        <begin position="501"/>
        <end position="534"/>
    </location>
</feature>
<feature type="transmembrane region" description="Helical" evidence="4">
    <location>
        <begin position="429"/>
        <end position="448"/>
    </location>
</feature>
<keyword evidence="4" id="KW-0812">Transmembrane</keyword>
<evidence type="ECO:0000256" key="3">
    <source>
        <dbReference type="PROSITE-ProRule" id="PRU00339"/>
    </source>
</evidence>
<feature type="transmembrane region" description="Helical" evidence="4">
    <location>
        <begin position="144"/>
        <end position="162"/>
    </location>
</feature>
<feature type="repeat" description="TPR" evidence="3">
    <location>
        <begin position="569"/>
        <end position="602"/>
    </location>
</feature>
<dbReference type="AlphaFoldDB" id="A0A2U3QGK8"/>
<dbReference type="SMART" id="SM00028">
    <property type="entry name" value="TPR"/>
    <property type="match status" value="7"/>
</dbReference>
<feature type="repeat" description="TPR" evidence="3">
    <location>
        <begin position="671"/>
        <end position="704"/>
    </location>
</feature>
<sequence length="754" mass="85119">MNSSATPRSFTFLSLFLIAIVCLLCYSNTFHVPFQYDDPYNINEKPYVKDISAFFGVQPVEADSSFIMRTVTYFTFAVNYRLHRDDVVGYHVVNLVIHLFNGFLVYFLVLLTFKTPYFMNAGIWDQKSAIDKGESPAFNSQPQIVVFISLFAALLFVSHPVQTQAVTYIVQRLSSLATLFYLLSLNTYIKWRLIKQESGEPGAGTRNPKSEALKPKSGKWSAVWYMSSVIFAVFAMKSKEIAFTLPLVIALYEFLFFDGTLRKRILYLVPLLLTMLIIPLSLLGMTKPAGEIIGDVSKATKIGSALTRWEYLFTEFRVIVTYIRLLIFPVNQNLDYDYPVYHSLFDLNVLLSFLFLISLFGFGVYLLHRSRIDSPRDYRGIATTTQSAILNYKQSSRLIAFCIFWFFMTLSVESSVIPITDVIFEHRLYLPSAGFVIGAAAVITTTWPRLRESWRLPAKIGVAVCGLIIIVLSGLTYLRNKVWSSEVSLWQDVVSKSPAKARPYNGLGLAYQNEGKLDEALGGFARAVEIDPSYAVAHNNFGSTYFKKNLFGRAVEEFSRAIALEPDNAIFRNNRGLAYAAAGETDRAISDYLEAITLDSSYDDPYHNLGVVYHRKGLFEKAVEEYTKAINLETDNAVYYSNRGLSYSALLDFEKALADFTKAAALMPFFIDAYTGRGVAYGELGRLDEAHNDLNHAILLDPSRASSYINRAVTHERMRDITSALTDFQKACDLGDERGCGGVEYMRKKYHEGK</sequence>
<protein>
    <submittedName>
        <fullName evidence="5">Putative Tetratricopeptide TPR_1 repeat-containing protein</fullName>
    </submittedName>
</protein>
<dbReference type="PANTHER" id="PTHR44227:SF3">
    <property type="entry name" value="PROTEIN O-MANNOSYL-TRANSFERASE TMTC4"/>
    <property type="match status" value="1"/>
</dbReference>
<dbReference type="Gene3D" id="1.25.40.10">
    <property type="entry name" value="Tetratricopeptide repeat domain"/>
    <property type="match status" value="3"/>
</dbReference>
<dbReference type="GO" id="GO:0000030">
    <property type="term" value="F:mannosyltransferase activity"/>
    <property type="evidence" value="ECO:0007669"/>
    <property type="project" value="TreeGrafter"/>
</dbReference>
<feature type="transmembrane region" description="Helical" evidence="4">
    <location>
        <begin position="241"/>
        <end position="258"/>
    </location>
</feature>
<dbReference type="GO" id="GO:0030968">
    <property type="term" value="P:endoplasmic reticulum unfolded protein response"/>
    <property type="evidence" value="ECO:0007669"/>
    <property type="project" value="TreeGrafter"/>
</dbReference>
<feature type="repeat" description="TPR" evidence="3">
    <location>
        <begin position="603"/>
        <end position="636"/>
    </location>
</feature>
<keyword evidence="4" id="KW-1133">Transmembrane helix</keyword>
<feature type="transmembrane region" description="Helical" evidence="4">
    <location>
        <begin position="460"/>
        <end position="478"/>
    </location>
</feature>
<keyword evidence="1" id="KW-0677">Repeat</keyword>
<proteinExistence type="predicted"/>
<evidence type="ECO:0000256" key="4">
    <source>
        <dbReference type="SAM" id="Phobius"/>
    </source>
</evidence>